<dbReference type="PANTHER" id="PTHR33619:SF3">
    <property type="entry name" value="POLYSACCHARIDE EXPORT PROTEIN GFCE-RELATED"/>
    <property type="match status" value="1"/>
</dbReference>
<dbReference type="InterPro" id="IPR058781">
    <property type="entry name" value="HH_AprE-like"/>
</dbReference>
<dbReference type="InterPro" id="IPR003715">
    <property type="entry name" value="Poly_export_N"/>
</dbReference>
<evidence type="ECO:0000259" key="3">
    <source>
        <dbReference type="Pfam" id="PF25994"/>
    </source>
</evidence>
<reference evidence="4 5" key="1">
    <citation type="submission" date="2023-08" db="EMBL/GenBank/DDBJ databases">
        <title>The draft genome sequence of Paracraurococcus sp. LOR1-02.</title>
        <authorList>
            <person name="Kingkaew E."/>
            <person name="Tanasupawat S."/>
        </authorList>
    </citation>
    <scope>NUCLEOTIDE SEQUENCE [LARGE SCALE GENOMIC DNA]</scope>
    <source>
        <strain evidence="4 5">LOR1-02</strain>
    </source>
</reference>
<comment type="caution">
    <text evidence="4">The sequence shown here is derived from an EMBL/GenBank/DDBJ whole genome shotgun (WGS) entry which is preliminary data.</text>
</comment>
<proteinExistence type="predicted"/>
<dbReference type="PANTHER" id="PTHR33619">
    <property type="entry name" value="POLYSACCHARIDE EXPORT PROTEIN GFCE-RELATED"/>
    <property type="match status" value="1"/>
</dbReference>
<organism evidence="4 5">
    <name type="scientific">Paracraurococcus lichenis</name>
    <dbReference type="NCBI Taxonomy" id="3064888"/>
    <lineage>
        <taxon>Bacteria</taxon>
        <taxon>Pseudomonadati</taxon>
        <taxon>Pseudomonadota</taxon>
        <taxon>Alphaproteobacteria</taxon>
        <taxon>Acetobacterales</taxon>
        <taxon>Roseomonadaceae</taxon>
        <taxon>Paracraurococcus</taxon>
    </lineage>
</organism>
<dbReference type="Gene3D" id="3.10.560.10">
    <property type="entry name" value="Outer membrane lipoprotein wza domain like"/>
    <property type="match status" value="1"/>
</dbReference>
<accession>A0ABT9E2L0</accession>
<keyword evidence="1" id="KW-0732">Signal</keyword>
<feature type="domain" description="Polysaccharide export protein N-terminal" evidence="2">
    <location>
        <begin position="3"/>
        <end position="99"/>
    </location>
</feature>
<evidence type="ECO:0000256" key="1">
    <source>
        <dbReference type="ARBA" id="ARBA00022729"/>
    </source>
</evidence>
<sequence>MPDEVKLAVGDKLRITFYERLADAEDRWANQQRQTRPELNFYLQQGLSGELTIRSDWRVSVPLLGSFVAADRSTGELAAILAAAYERIIGRRGSVNVDLVERRPIFVLGPVRQPGTYKFEPGLTPFHAMSLAGGLRPPDVDRWAGIEALRESGKTSSAAMRIRRVLAKSAVLRAELSNDSPALPDQLVQFAGRAEAQSLVEEARVERAPFVAARQEREKSVAIAVTTAERAVEVARSRIEPMRANVEQRRSRLEGMQRLFDTGSIHKLLLAQTQSELSDAMDREAGTRAALADAEHRLSLVQLEQARLRSDIIGGIEQELAALQREADELTPLLAAGSGIVAFLRPMLSGPAAETELRFEVVRQTSEGSETLSAEPTMPLRPGDLVRVITLSPRDRLADLGERSLLSARSLSGEGSSKVQR</sequence>
<evidence type="ECO:0000259" key="2">
    <source>
        <dbReference type="Pfam" id="PF02563"/>
    </source>
</evidence>
<dbReference type="EMBL" id="JAUTWS010000017">
    <property type="protein sequence ID" value="MDO9710398.1"/>
    <property type="molecule type" value="Genomic_DNA"/>
</dbReference>
<dbReference type="Proteomes" id="UP001243009">
    <property type="component" value="Unassembled WGS sequence"/>
</dbReference>
<dbReference type="RefSeq" id="WP_305105260.1">
    <property type="nucleotide sequence ID" value="NZ_JAUTWS010000017.1"/>
</dbReference>
<dbReference type="InterPro" id="IPR049712">
    <property type="entry name" value="Poly_export"/>
</dbReference>
<name>A0ABT9E2L0_9PROT</name>
<dbReference type="Pfam" id="PF02563">
    <property type="entry name" value="Poly_export"/>
    <property type="match status" value="1"/>
</dbReference>
<dbReference type="Pfam" id="PF25994">
    <property type="entry name" value="HH_AprE"/>
    <property type="match status" value="1"/>
</dbReference>
<gene>
    <name evidence="4" type="ORF">Q7A36_18735</name>
</gene>
<keyword evidence="5" id="KW-1185">Reference proteome</keyword>
<feature type="domain" description="AprE-like long alpha-helical hairpin" evidence="3">
    <location>
        <begin position="158"/>
        <end position="336"/>
    </location>
</feature>
<evidence type="ECO:0000313" key="4">
    <source>
        <dbReference type="EMBL" id="MDO9710398.1"/>
    </source>
</evidence>
<protein>
    <submittedName>
        <fullName evidence="4">Polysaccharide biosynthesis/export family protein</fullName>
    </submittedName>
</protein>
<evidence type="ECO:0000313" key="5">
    <source>
        <dbReference type="Proteomes" id="UP001243009"/>
    </source>
</evidence>